<feature type="domain" description="Solute-binding protein family 5" evidence="6">
    <location>
        <begin position="257"/>
        <end position="410"/>
    </location>
</feature>
<organism evidence="7 8">
    <name type="scientific">Goodfellowiella coeruleoviolacea</name>
    <dbReference type="NCBI Taxonomy" id="334858"/>
    <lineage>
        <taxon>Bacteria</taxon>
        <taxon>Bacillati</taxon>
        <taxon>Actinomycetota</taxon>
        <taxon>Actinomycetes</taxon>
        <taxon>Pseudonocardiales</taxon>
        <taxon>Pseudonocardiaceae</taxon>
        <taxon>Goodfellowiella</taxon>
    </lineage>
</organism>
<evidence type="ECO:0000313" key="8">
    <source>
        <dbReference type="Proteomes" id="UP001206128"/>
    </source>
</evidence>
<protein>
    <submittedName>
        <fullName evidence="7">Peptide/nickel transport system substrate-binding protein</fullName>
    </submittedName>
</protein>
<dbReference type="GO" id="GO:0030313">
    <property type="term" value="C:cell envelope"/>
    <property type="evidence" value="ECO:0007669"/>
    <property type="project" value="UniProtKB-SubCell"/>
</dbReference>
<sequence>MSANASPGGTTAATTGTRTLTFLGPGDPDHLDPDSGYHLRPGQVLRVLSRQLFAVPVVADVAERDQVFVPVPDVAEAVPTQDNGGLSADLLTCVVRLRPGVLWDTEPPREVTAHDFVRGLARMTDPGHAGDVARFFTDTVRDVRAADDRTLVFHLHHPANDLVNLLSTGYATALPEPHEGERSAGPYRVAHRTDDAVVLERNPVWRPETDPVRRAEADRIVVRRHGPRADPAWPFGIVTWNGAATDEHCPGYTLNPYLVLNLRAGGALSDLRVRQAIGYAVDKVAVRDIFAALPGVTAVPAHSMVPPGALGYSKYNPYPTPGDRGDPEKSRALLAEAGFPNGLRLAMLVRDSPLHRSVFDACDAALARAGIALEPKYLSTPAFYAELMSDETGHWELAAPGWTPDWHGNNNRSVMVQLLRGAGNYGGYENPRLDALIGRALGAVSLPRAALLWHQANIMAMTDLPVIPVVAFACRCCAARTGATGRWP</sequence>
<dbReference type="Gene3D" id="3.10.105.10">
    <property type="entry name" value="Dipeptide-binding Protein, Domain 3"/>
    <property type="match status" value="1"/>
</dbReference>
<dbReference type="InterPro" id="IPR039424">
    <property type="entry name" value="SBP_5"/>
</dbReference>
<comment type="caution">
    <text evidence="7">The sequence shown here is derived from an EMBL/GenBank/DDBJ whole genome shotgun (WGS) entry which is preliminary data.</text>
</comment>
<feature type="domain" description="Solute-binding protein family 5" evidence="6">
    <location>
        <begin position="70"/>
        <end position="223"/>
    </location>
</feature>
<dbReference type="InterPro" id="IPR000914">
    <property type="entry name" value="SBP_5_dom"/>
</dbReference>
<comment type="similarity">
    <text evidence="2">Belongs to the bacterial solute-binding protein 5 family.</text>
</comment>
<dbReference type="RefSeq" id="WP_253774841.1">
    <property type="nucleotide sequence ID" value="NZ_JAMTCK010000011.1"/>
</dbReference>
<dbReference type="PIRSF" id="PIRSF002741">
    <property type="entry name" value="MppA"/>
    <property type="match status" value="1"/>
</dbReference>
<evidence type="ECO:0000256" key="2">
    <source>
        <dbReference type="ARBA" id="ARBA00005695"/>
    </source>
</evidence>
<evidence type="ECO:0000256" key="5">
    <source>
        <dbReference type="SAM" id="MobiDB-lite"/>
    </source>
</evidence>
<feature type="region of interest" description="Disordered" evidence="5">
    <location>
        <begin position="1"/>
        <end position="35"/>
    </location>
</feature>
<dbReference type="Proteomes" id="UP001206128">
    <property type="component" value="Unassembled WGS sequence"/>
</dbReference>
<gene>
    <name evidence="7" type="ORF">LX83_004578</name>
</gene>
<dbReference type="Gene3D" id="3.40.190.10">
    <property type="entry name" value="Periplasmic binding protein-like II"/>
    <property type="match status" value="1"/>
</dbReference>
<keyword evidence="4" id="KW-0732">Signal</keyword>
<dbReference type="EMBL" id="JAMTCK010000011">
    <property type="protein sequence ID" value="MCP2167705.1"/>
    <property type="molecule type" value="Genomic_DNA"/>
</dbReference>
<comment type="subcellular location">
    <subcellularLocation>
        <location evidence="1">Cell envelope</location>
    </subcellularLocation>
</comment>
<dbReference type="SUPFAM" id="SSF53850">
    <property type="entry name" value="Periplasmic binding protein-like II"/>
    <property type="match status" value="1"/>
</dbReference>
<evidence type="ECO:0000313" key="7">
    <source>
        <dbReference type="EMBL" id="MCP2167705.1"/>
    </source>
</evidence>
<dbReference type="PANTHER" id="PTHR30290">
    <property type="entry name" value="PERIPLASMIC BINDING COMPONENT OF ABC TRANSPORTER"/>
    <property type="match status" value="1"/>
</dbReference>
<dbReference type="GO" id="GO:0042597">
    <property type="term" value="C:periplasmic space"/>
    <property type="evidence" value="ECO:0007669"/>
    <property type="project" value="UniProtKB-ARBA"/>
</dbReference>
<evidence type="ECO:0000256" key="4">
    <source>
        <dbReference type="ARBA" id="ARBA00022729"/>
    </source>
</evidence>
<proteinExistence type="inferred from homology"/>
<keyword evidence="3" id="KW-0813">Transport</keyword>
<accession>A0AAE3KHS6</accession>
<name>A0AAE3KHS6_9PSEU</name>
<evidence type="ECO:0000256" key="1">
    <source>
        <dbReference type="ARBA" id="ARBA00004196"/>
    </source>
</evidence>
<dbReference type="GO" id="GO:0043190">
    <property type="term" value="C:ATP-binding cassette (ABC) transporter complex"/>
    <property type="evidence" value="ECO:0007669"/>
    <property type="project" value="InterPro"/>
</dbReference>
<reference evidence="7" key="1">
    <citation type="submission" date="2022-06" db="EMBL/GenBank/DDBJ databases">
        <title>Genomic Encyclopedia of Archaeal and Bacterial Type Strains, Phase II (KMG-II): from individual species to whole genera.</title>
        <authorList>
            <person name="Goeker M."/>
        </authorList>
    </citation>
    <scope>NUCLEOTIDE SEQUENCE</scope>
    <source>
        <strain evidence="7">DSM 43935</strain>
    </source>
</reference>
<feature type="compositionally biased region" description="Low complexity" evidence="5">
    <location>
        <begin position="7"/>
        <end position="26"/>
    </location>
</feature>
<dbReference type="AlphaFoldDB" id="A0AAE3KHS6"/>
<dbReference type="GO" id="GO:0015833">
    <property type="term" value="P:peptide transport"/>
    <property type="evidence" value="ECO:0007669"/>
    <property type="project" value="TreeGrafter"/>
</dbReference>
<dbReference type="PANTHER" id="PTHR30290:SF10">
    <property type="entry name" value="PERIPLASMIC OLIGOPEPTIDE-BINDING PROTEIN-RELATED"/>
    <property type="match status" value="1"/>
</dbReference>
<keyword evidence="8" id="KW-1185">Reference proteome</keyword>
<evidence type="ECO:0000256" key="3">
    <source>
        <dbReference type="ARBA" id="ARBA00022448"/>
    </source>
</evidence>
<dbReference type="GO" id="GO:1904680">
    <property type="term" value="F:peptide transmembrane transporter activity"/>
    <property type="evidence" value="ECO:0007669"/>
    <property type="project" value="TreeGrafter"/>
</dbReference>
<dbReference type="InterPro" id="IPR030678">
    <property type="entry name" value="Peptide/Ni-bd"/>
</dbReference>
<dbReference type="Pfam" id="PF00496">
    <property type="entry name" value="SBP_bac_5"/>
    <property type="match status" value="2"/>
</dbReference>
<evidence type="ECO:0000259" key="6">
    <source>
        <dbReference type="Pfam" id="PF00496"/>
    </source>
</evidence>